<evidence type="ECO:0000256" key="1">
    <source>
        <dbReference type="SAM" id="MobiDB-lite"/>
    </source>
</evidence>
<dbReference type="Proteomes" id="UP001359485">
    <property type="component" value="Unassembled WGS sequence"/>
</dbReference>
<feature type="compositionally biased region" description="Basic and acidic residues" evidence="1">
    <location>
        <begin position="109"/>
        <end position="120"/>
    </location>
</feature>
<reference evidence="2 3" key="1">
    <citation type="submission" date="2023-09" db="EMBL/GenBank/DDBJ databases">
        <title>Genomes of two closely related lineages of the louse Polyplax serrata with different host specificities.</title>
        <authorList>
            <person name="Martinu J."/>
            <person name="Tarabai H."/>
            <person name="Stefka J."/>
            <person name="Hypsa V."/>
        </authorList>
    </citation>
    <scope>NUCLEOTIDE SEQUENCE [LARGE SCALE GENOMIC DNA]</scope>
    <source>
        <strain evidence="2">98ZLc_SE</strain>
    </source>
</reference>
<feature type="compositionally biased region" description="Basic and acidic residues" evidence="1">
    <location>
        <begin position="15"/>
        <end position="30"/>
    </location>
</feature>
<feature type="compositionally biased region" description="Polar residues" evidence="1">
    <location>
        <begin position="1"/>
        <end position="13"/>
    </location>
</feature>
<feature type="region of interest" description="Disordered" evidence="1">
    <location>
        <begin position="74"/>
        <end position="120"/>
    </location>
</feature>
<gene>
    <name evidence="2" type="ORF">RUM44_010379</name>
</gene>
<name>A0ABR1AVE1_POLSC</name>
<proteinExistence type="predicted"/>
<sequence>MQSFYRRNSVHNQSPRRESGGAQLRREHAGKQSRMGGRRCHDEEEDSTSEVYSNRIADRPEVPVIKIGLYKTEVEDGHHDKRDSIRFKRSDETDNSVRLGPNKNNIIEESLRLDRERQKP</sequence>
<feature type="compositionally biased region" description="Basic and acidic residues" evidence="1">
    <location>
        <begin position="74"/>
        <end position="92"/>
    </location>
</feature>
<accession>A0ABR1AVE1</accession>
<feature type="region of interest" description="Disordered" evidence="1">
    <location>
        <begin position="1"/>
        <end position="58"/>
    </location>
</feature>
<dbReference type="EMBL" id="JAWJWF010000045">
    <property type="protein sequence ID" value="KAK6627897.1"/>
    <property type="molecule type" value="Genomic_DNA"/>
</dbReference>
<evidence type="ECO:0000313" key="3">
    <source>
        <dbReference type="Proteomes" id="UP001359485"/>
    </source>
</evidence>
<comment type="caution">
    <text evidence="2">The sequence shown here is derived from an EMBL/GenBank/DDBJ whole genome shotgun (WGS) entry which is preliminary data.</text>
</comment>
<organism evidence="2 3">
    <name type="scientific">Polyplax serrata</name>
    <name type="common">Common mouse louse</name>
    <dbReference type="NCBI Taxonomy" id="468196"/>
    <lineage>
        <taxon>Eukaryota</taxon>
        <taxon>Metazoa</taxon>
        <taxon>Ecdysozoa</taxon>
        <taxon>Arthropoda</taxon>
        <taxon>Hexapoda</taxon>
        <taxon>Insecta</taxon>
        <taxon>Pterygota</taxon>
        <taxon>Neoptera</taxon>
        <taxon>Paraneoptera</taxon>
        <taxon>Psocodea</taxon>
        <taxon>Troctomorpha</taxon>
        <taxon>Phthiraptera</taxon>
        <taxon>Anoplura</taxon>
        <taxon>Polyplacidae</taxon>
        <taxon>Polyplax</taxon>
    </lineage>
</organism>
<protein>
    <submittedName>
        <fullName evidence="2">Uncharacterized protein</fullName>
    </submittedName>
</protein>
<evidence type="ECO:0000313" key="2">
    <source>
        <dbReference type="EMBL" id="KAK6627897.1"/>
    </source>
</evidence>
<keyword evidence="3" id="KW-1185">Reference proteome</keyword>